<dbReference type="GO" id="GO:0005524">
    <property type="term" value="F:ATP binding"/>
    <property type="evidence" value="ECO:0007669"/>
    <property type="project" value="InterPro"/>
</dbReference>
<protein>
    <submittedName>
        <fullName evidence="2">AAA family ATPase</fullName>
    </submittedName>
</protein>
<dbReference type="RefSeq" id="WP_157458894.1">
    <property type="nucleotide sequence ID" value="NZ_WQLB01000009.1"/>
</dbReference>
<dbReference type="Proteomes" id="UP000483286">
    <property type="component" value="Unassembled WGS sequence"/>
</dbReference>
<dbReference type="Gene3D" id="1.10.860.10">
    <property type="entry name" value="DNAb Helicase, Chain A"/>
    <property type="match status" value="1"/>
</dbReference>
<dbReference type="PROSITE" id="PS51199">
    <property type="entry name" value="SF4_HELICASE"/>
    <property type="match status" value="1"/>
</dbReference>
<evidence type="ECO:0000313" key="2">
    <source>
        <dbReference type="EMBL" id="MVN86843.1"/>
    </source>
</evidence>
<comment type="caution">
    <text evidence="2">The sequence shown here is derived from an EMBL/GenBank/DDBJ whole genome shotgun (WGS) entry which is preliminary data.</text>
</comment>
<dbReference type="Gene3D" id="3.40.50.300">
    <property type="entry name" value="P-loop containing nucleotide triphosphate hydrolases"/>
    <property type="match status" value="1"/>
</dbReference>
<dbReference type="InterPro" id="IPR007694">
    <property type="entry name" value="DNA_helicase_DnaB-like_C"/>
</dbReference>
<reference evidence="2 3" key="1">
    <citation type="submission" date="2019-12" db="EMBL/GenBank/DDBJ databases">
        <title>Deinococcus sp. HMF7620 Genome sequencing and assembly.</title>
        <authorList>
            <person name="Kang H."/>
            <person name="Kim H."/>
            <person name="Joh K."/>
        </authorList>
    </citation>
    <scope>NUCLEOTIDE SEQUENCE [LARGE SCALE GENOMIC DNA]</scope>
    <source>
        <strain evidence="2 3">HMF7620</strain>
    </source>
</reference>
<evidence type="ECO:0000313" key="3">
    <source>
        <dbReference type="Proteomes" id="UP000483286"/>
    </source>
</evidence>
<dbReference type="InterPro" id="IPR036185">
    <property type="entry name" value="DNA_heli_DnaB-like_N_sf"/>
</dbReference>
<dbReference type="GO" id="GO:0003678">
    <property type="term" value="F:DNA helicase activity"/>
    <property type="evidence" value="ECO:0007669"/>
    <property type="project" value="InterPro"/>
</dbReference>
<dbReference type="InterPro" id="IPR027417">
    <property type="entry name" value="P-loop_NTPase"/>
</dbReference>
<sequence>MTVPRPLPQNHDLERQALASVLVDPEAWTFLAPLAPDAWHNPATKELAGLFHDLHAAGQPLDDAGLILGRAAETGRGHLINAAFLAGVMTAETTGFYAEHYAAELRRLHGRRETIRRSHQLIHHATEGDLNPEELAALASQIGGTLEDRRKTGFTSHAQAVDLALAEIESETPNAISTGYVDLDGQILGWEPGALYVLAARPAMGKTALGYSFVTNAAQAGLNAAVGSLEMRASQLTMRAIATAASVDLNRIRQRILTPSEKQRCRNAAARIRDLSITFMDATDQTGASIARDARTLYQAGKLDLLMIDYLQLIESGKGGSENRQQEVSTISRNLKKLAMELQIPVIVLSQLSRAVETRPNKKPVLSDLRESGAIEQDADTVMFIYRDEYYHPNTDQQGIAEVIVGKQRNGPVGSVRLAYNSEFVRFKDLYREPTGLL</sequence>
<dbReference type="AlphaFoldDB" id="A0A7C9M8C9"/>
<name>A0A7C9M8C9_9DEIO</name>
<keyword evidence="3" id="KW-1185">Reference proteome</keyword>
<dbReference type="GO" id="GO:0006260">
    <property type="term" value="P:DNA replication"/>
    <property type="evidence" value="ECO:0007669"/>
    <property type="project" value="InterPro"/>
</dbReference>
<evidence type="ECO:0000259" key="1">
    <source>
        <dbReference type="PROSITE" id="PS51199"/>
    </source>
</evidence>
<feature type="domain" description="SF4 helicase" evidence="1">
    <location>
        <begin position="169"/>
        <end position="434"/>
    </location>
</feature>
<organism evidence="2 3">
    <name type="scientific">Deinococcus arboris</name>
    <dbReference type="NCBI Taxonomy" id="2682977"/>
    <lineage>
        <taxon>Bacteria</taxon>
        <taxon>Thermotogati</taxon>
        <taxon>Deinococcota</taxon>
        <taxon>Deinococci</taxon>
        <taxon>Deinococcales</taxon>
        <taxon>Deinococcaceae</taxon>
        <taxon>Deinococcus</taxon>
    </lineage>
</organism>
<dbReference type="SUPFAM" id="SSF52540">
    <property type="entry name" value="P-loop containing nucleoside triphosphate hydrolases"/>
    <property type="match status" value="1"/>
</dbReference>
<dbReference type="EMBL" id="WQLB01000009">
    <property type="protein sequence ID" value="MVN86843.1"/>
    <property type="molecule type" value="Genomic_DNA"/>
</dbReference>
<dbReference type="CDD" id="cd00984">
    <property type="entry name" value="DnaB_C"/>
    <property type="match status" value="1"/>
</dbReference>
<dbReference type="PANTHER" id="PTHR30153:SF2">
    <property type="entry name" value="REPLICATIVE DNA HELICASE"/>
    <property type="match status" value="1"/>
</dbReference>
<dbReference type="Pfam" id="PF03796">
    <property type="entry name" value="DnaB_C"/>
    <property type="match status" value="1"/>
</dbReference>
<dbReference type="GO" id="GO:0005829">
    <property type="term" value="C:cytosol"/>
    <property type="evidence" value="ECO:0007669"/>
    <property type="project" value="TreeGrafter"/>
</dbReference>
<dbReference type="PANTHER" id="PTHR30153">
    <property type="entry name" value="REPLICATIVE DNA HELICASE DNAB"/>
    <property type="match status" value="1"/>
</dbReference>
<gene>
    <name evidence="2" type="ORF">GO986_08710</name>
</gene>
<proteinExistence type="predicted"/>
<dbReference type="InterPro" id="IPR016136">
    <property type="entry name" value="DNA_helicase_N/primase_C"/>
</dbReference>
<dbReference type="SUPFAM" id="SSF48024">
    <property type="entry name" value="N-terminal domain of DnaB helicase"/>
    <property type="match status" value="1"/>
</dbReference>
<accession>A0A7C9M8C9</accession>